<comment type="caution">
    <text evidence="8">The sequence shown here is derived from an EMBL/GenBank/DDBJ whole genome shotgun (WGS) entry which is preliminary data.</text>
</comment>
<protein>
    <recommendedName>
        <fullName evidence="10">Mid2 domain-containing protein</fullName>
    </recommendedName>
</protein>
<gene>
    <name evidence="8" type="ORF">AJ80_03910</name>
</gene>
<reference evidence="8 9" key="1">
    <citation type="submission" date="2017-10" db="EMBL/GenBank/DDBJ databases">
        <title>Comparative genomics in systemic dimorphic fungi from Ajellomycetaceae.</title>
        <authorList>
            <person name="Munoz J.F."/>
            <person name="Mcewen J.G."/>
            <person name="Clay O.K."/>
            <person name="Cuomo C.A."/>
        </authorList>
    </citation>
    <scope>NUCLEOTIDE SEQUENCE [LARGE SCALE GENOMIC DNA]</scope>
    <source>
        <strain evidence="8 9">UAMH7299</strain>
    </source>
</reference>
<dbReference type="InterPro" id="IPR051694">
    <property type="entry name" value="Immunoregulatory_rcpt-like"/>
</dbReference>
<evidence type="ECO:0000256" key="4">
    <source>
        <dbReference type="ARBA" id="ARBA00023136"/>
    </source>
</evidence>
<feature type="compositionally biased region" description="Low complexity" evidence="5">
    <location>
        <begin position="149"/>
        <end position="170"/>
    </location>
</feature>
<dbReference type="AlphaFoldDB" id="A0A2B7Y5Y7"/>
<dbReference type="GO" id="GO:0071944">
    <property type="term" value="C:cell periphery"/>
    <property type="evidence" value="ECO:0007669"/>
    <property type="project" value="UniProtKB-ARBA"/>
</dbReference>
<feature type="chain" id="PRO_5012248049" description="Mid2 domain-containing protein" evidence="7">
    <location>
        <begin position="20"/>
        <end position="279"/>
    </location>
</feature>
<evidence type="ECO:0000256" key="2">
    <source>
        <dbReference type="ARBA" id="ARBA00022692"/>
    </source>
</evidence>
<keyword evidence="9" id="KW-1185">Reference proteome</keyword>
<comment type="subcellular location">
    <subcellularLocation>
        <location evidence="1">Membrane</location>
        <topology evidence="1">Single-pass membrane protein</topology>
    </subcellularLocation>
</comment>
<keyword evidence="4 6" id="KW-0472">Membrane</keyword>
<feature type="region of interest" description="Disordered" evidence="5">
    <location>
        <begin position="147"/>
        <end position="186"/>
    </location>
</feature>
<evidence type="ECO:0000313" key="9">
    <source>
        <dbReference type="Proteomes" id="UP000224634"/>
    </source>
</evidence>
<dbReference type="EMBL" id="PDNA01000046">
    <property type="protein sequence ID" value="PGH19574.1"/>
    <property type="molecule type" value="Genomic_DNA"/>
</dbReference>
<evidence type="ECO:0000256" key="6">
    <source>
        <dbReference type="SAM" id="Phobius"/>
    </source>
</evidence>
<name>A0A2B7Y5Y7_POLH7</name>
<keyword evidence="2 6" id="KW-0812">Transmembrane</keyword>
<feature type="transmembrane region" description="Helical" evidence="6">
    <location>
        <begin position="197"/>
        <end position="218"/>
    </location>
</feature>
<dbReference type="PANTHER" id="PTHR15549:SF6">
    <property type="entry name" value="MID2 DOMAIN-CONTAINING PROTEIN"/>
    <property type="match status" value="1"/>
</dbReference>
<evidence type="ECO:0000256" key="3">
    <source>
        <dbReference type="ARBA" id="ARBA00022989"/>
    </source>
</evidence>
<dbReference type="Proteomes" id="UP000224634">
    <property type="component" value="Unassembled WGS sequence"/>
</dbReference>
<proteinExistence type="predicted"/>
<accession>A0A2B7Y5Y7</accession>
<evidence type="ECO:0000313" key="8">
    <source>
        <dbReference type="EMBL" id="PGH19574.1"/>
    </source>
</evidence>
<evidence type="ECO:0008006" key="10">
    <source>
        <dbReference type="Google" id="ProtNLM"/>
    </source>
</evidence>
<dbReference type="STRING" id="1447883.A0A2B7Y5Y7"/>
<evidence type="ECO:0000256" key="5">
    <source>
        <dbReference type="SAM" id="MobiDB-lite"/>
    </source>
</evidence>
<evidence type="ECO:0000256" key="7">
    <source>
        <dbReference type="SAM" id="SignalP"/>
    </source>
</evidence>
<feature type="signal peptide" evidence="7">
    <location>
        <begin position="1"/>
        <end position="19"/>
    </location>
</feature>
<dbReference type="GO" id="GO:0016020">
    <property type="term" value="C:membrane"/>
    <property type="evidence" value="ECO:0007669"/>
    <property type="project" value="UniProtKB-SubCell"/>
</dbReference>
<organism evidence="8 9">
    <name type="scientific">Polytolypa hystricis (strain UAMH7299)</name>
    <dbReference type="NCBI Taxonomy" id="1447883"/>
    <lineage>
        <taxon>Eukaryota</taxon>
        <taxon>Fungi</taxon>
        <taxon>Dikarya</taxon>
        <taxon>Ascomycota</taxon>
        <taxon>Pezizomycotina</taxon>
        <taxon>Eurotiomycetes</taxon>
        <taxon>Eurotiomycetidae</taxon>
        <taxon>Onygenales</taxon>
        <taxon>Onygenales incertae sedis</taxon>
        <taxon>Polytolypa</taxon>
    </lineage>
</organism>
<evidence type="ECO:0000256" key="1">
    <source>
        <dbReference type="ARBA" id="ARBA00004167"/>
    </source>
</evidence>
<keyword evidence="3 6" id="KW-1133">Transmembrane helix</keyword>
<dbReference type="PANTHER" id="PTHR15549">
    <property type="entry name" value="PAIRED IMMUNOGLOBULIN-LIKE TYPE 2 RECEPTOR"/>
    <property type="match status" value="1"/>
</dbReference>
<dbReference type="OrthoDB" id="3689214at2759"/>
<sequence>MWSIYFTLFLLLFPETGRSQVAQDSWSVPDGQQDDFTVTLRKGQTIPFSWRGWSSVWTDTYLNKKTINDLWVTSYDYHVAPFAELIAQDIDVSRAGSFTWSIDIPDASLSKTAKYVLRFKNPADPPESYDHKSSQLSSRGFIIVNGVRSPSSTPNTTSPSATASASATNSVLTTPSNSPPPQELETIGLSAGAKTGIGVGSAVGGIAIIGLIVFAFLWQRCRSQQQQQQPPPPPPPPQITDYQAHYFPQHEQSKPLVTYYSEVPGSLAMAPVELPASRQ</sequence>
<keyword evidence="7" id="KW-0732">Signal</keyword>